<feature type="signal peptide" evidence="1">
    <location>
        <begin position="1"/>
        <end position="21"/>
    </location>
</feature>
<accession>A0A8T1WN45</accession>
<evidence type="ECO:0000313" key="3">
    <source>
        <dbReference type="Proteomes" id="UP000694044"/>
    </source>
</evidence>
<keyword evidence="1" id="KW-0732">Signal</keyword>
<dbReference type="PANTHER" id="PTHR33714">
    <property type="entry name" value="COUNTING FACTOR-ASSOCIATED PROTEIN A-RELATED"/>
    <property type="match status" value="1"/>
</dbReference>
<gene>
    <name evidence="2" type="ORF">PHYPSEUDO_009607</name>
</gene>
<dbReference type="PANTHER" id="PTHR33714:SF3">
    <property type="entry name" value="COUNTING FACTOR-ASSOCIATED PROTEIN A-RELATED"/>
    <property type="match status" value="1"/>
</dbReference>
<dbReference type="AlphaFoldDB" id="A0A8T1WN45"/>
<keyword evidence="3" id="KW-1185">Reference proteome</keyword>
<evidence type="ECO:0000256" key="1">
    <source>
        <dbReference type="SAM" id="SignalP"/>
    </source>
</evidence>
<name>A0A8T1WN45_9STRA</name>
<evidence type="ECO:0000313" key="2">
    <source>
        <dbReference type="EMBL" id="KAG7393403.1"/>
    </source>
</evidence>
<feature type="chain" id="PRO_5035837772" evidence="1">
    <location>
        <begin position="22"/>
        <end position="529"/>
    </location>
</feature>
<sequence length="529" mass="54505">MKVFPHAALAAAALSVGAASALDFDSQHLFSTTSCTGTPAGIFMTPADTCADSTSCTLSSDGVTSYGSHCATDPKTYVDSIFGSDAYFMVVAYEEEDDDGNPANCTTVASAIAVQASGACQLVSLGKIQSAMASVNSDGSGALALYTDSSCKAAIQSFSVAGENVNNGVCTDNNKFLSSVTPPTTFAVQGFYQGEACGSTASTFVSSTSGSCSNVPCAGLEAFSTDTQCTTNSTAFIKAAFGTSKYLMIINHDTSSNCDTVKSVKGYLADGTCQVIKDGSTRGATAVIKADGSVTLSLYTDIGCTTGVDTKTINATNINSDTCTEHTKYLSSAIPAKTFVAQDYHKDTECSSTATALVSVPSDSCTESTACSTAGNLTASMGTHCINDPIAYASSVYGNNGYLMFVGYVEGTNCENIDWAFAHLADGACQIISLDQAASAKAYLNSDGSATLIYYNDTECTTGEQKQDIPDIALNNDSCTSTVKYIAQYATENGTMVYTPYSTGTSFAPSRSLLLATIATAITALAFGL</sequence>
<dbReference type="OrthoDB" id="109280at2759"/>
<organism evidence="2 3">
    <name type="scientific">Phytophthora pseudosyringae</name>
    <dbReference type="NCBI Taxonomy" id="221518"/>
    <lineage>
        <taxon>Eukaryota</taxon>
        <taxon>Sar</taxon>
        <taxon>Stramenopiles</taxon>
        <taxon>Oomycota</taxon>
        <taxon>Peronosporomycetes</taxon>
        <taxon>Peronosporales</taxon>
        <taxon>Peronosporaceae</taxon>
        <taxon>Phytophthora</taxon>
    </lineage>
</organism>
<protein>
    <submittedName>
        <fullName evidence="2">Uncharacterized protein</fullName>
    </submittedName>
</protein>
<proteinExistence type="predicted"/>
<dbReference type="EMBL" id="JAGDFM010000004">
    <property type="protein sequence ID" value="KAG7393403.1"/>
    <property type="molecule type" value="Genomic_DNA"/>
</dbReference>
<dbReference type="Proteomes" id="UP000694044">
    <property type="component" value="Unassembled WGS sequence"/>
</dbReference>
<comment type="caution">
    <text evidence="2">The sequence shown here is derived from an EMBL/GenBank/DDBJ whole genome shotgun (WGS) entry which is preliminary data.</text>
</comment>
<reference evidence="2" key="1">
    <citation type="submission" date="2021-02" db="EMBL/GenBank/DDBJ databases">
        <authorList>
            <person name="Palmer J.M."/>
        </authorList>
    </citation>
    <scope>NUCLEOTIDE SEQUENCE</scope>
    <source>
        <strain evidence="2">SCRP734</strain>
    </source>
</reference>